<dbReference type="EMBL" id="AC157472">
    <property type="protein sequence ID" value="ABN08483.1"/>
    <property type="molecule type" value="Genomic_DNA"/>
</dbReference>
<feature type="chain" id="PRO_5002643977" description="Transmembrane protein" evidence="2">
    <location>
        <begin position="21"/>
        <end position="65"/>
    </location>
</feature>
<feature type="region of interest" description="Disordered" evidence="1">
    <location>
        <begin position="23"/>
        <end position="65"/>
    </location>
</feature>
<accession>A2Q4D3</accession>
<proteinExistence type="predicted"/>
<gene>
    <name evidence="3" type="ORF">MtrDRAFT_AC157472g11v2</name>
</gene>
<name>A2Q4D3_MEDTR</name>
<evidence type="ECO:0008006" key="4">
    <source>
        <dbReference type="Google" id="ProtNLM"/>
    </source>
</evidence>
<evidence type="ECO:0000256" key="2">
    <source>
        <dbReference type="SAM" id="SignalP"/>
    </source>
</evidence>
<organism evidence="3">
    <name type="scientific">Medicago truncatula</name>
    <name type="common">Barrel medic</name>
    <name type="synonym">Medicago tribuloides</name>
    <dbReference type="NCBI Taxonomy" id="3880"/>
    <lineage>
        <taxon>Eukaryota</taxon>
        <taxon>Viridiplantae</taxon>
        <taxon>Streptophyta</taxon>
        <taxon>Embryophyta</taxon>
        <taxon>Tracheophyta</taxon>
        <taxon>Spermatophyta</taxon>
        <taxon>Magnoliopsida</taxon>
        <taxon>eudicotyledons</taxon>
        <taxon>Gunneridae</taxon>
        <taxon>Pentapetalae</taxon>
        <taxon>rosids</taxon>
        <taxon>fabids</taxon>
        <taxon>Fabales</taxon>
        <taxon>Fabaceae</taxon>
        <taxon>Papilionoideae</taxon>
        <taxon>50 kb inversion clade</taxon>
        <taxon>NPAAA clade</taxon>
        <taxon>Hologalegina</taxon>
        <taxon>IRL clade</taxon>
        <taxon>Trifolieae</taxon>
        <taxon>Medicago</taxon>
    </lineage>
</organism>
<reference evidence="3" key="2">
    <citation type="submission" date="2007-03" db="EMBL/GenBank/DDBJ databases">
        <authorList>
            <consortium name="The International Medicago Genome Annotation Group"/>
        </authorList>
    </citation>
    <scope>NUCLEOTIDE SEQUENCE</scope>
</reference>
<evidence type="ECO:0000256" key="1">
    <source>
        <dbReference type="SAM" id="MobiDB-lite"/>
    </source>
</evidence>
<reference evidence="3" key="1">
    <citation type="submission" date="2005-03" db="EMBL/GenBank/DDBJ databases">
        <authorList>
            <person name="Town C.D."/>
        </authorList>
    </citation>
    <scope>NUCLEOTIDE SEQUENCE</scope>
</reference>
<sequence>MSKALMQLLIILFVLTVVLKNNQSHGGPTIPRYKEGDDEDPDNEFVTGGGEIDLEGYDVGAQDEP</sequence>
<keyword evidence="2" id="KW-0732">Signal</keyword>
<evidence type="ECO:0000313" key="3">
    <source>
        <dbReference type="EMBL" id="ABN08483.1"/>
    </source>
</evidence>
<dbReference type="AlphaFoldDB" id="A2Q4D3"/>
<feature type="compositionally biased region" description="Acidic residues" evidence="1">
    <location>
        <begin position="52"/>
        <end position="65"/>
    </location>
</feature>
<feature type="signal peptide" evidence="2">
    <location>
        <begin position="1"/>
        <end position="20"/>
    </location>
</feature>
<protein>
    <recommendedName>
        <fullName evidence="4">Transmembrane protein</fullName>
    </recommendedName>
</protein>